<dbReference type="InterPro" id="IPR031728">
    <property type="entry name" value="GlcAase_C"/>
</dbReference>
<evidence type="ECO:0000259" key="2">
    <source>
        <dbReference type="Pfam" id="PF16862"/>
    </source>
</evidence>
<accession>A0A8H7MBS1</accession>
<dbReference type="InterPro" id="IPR017853">
    <property type="entry name" value="GH"/>
</dbReference>
<gene>
    <name evidence="3" type="ORF">BFW01_g247</name>
</gene>
<dbReference type="PANTHER" id="PTHR36183:SF2">
    <property type="entry name" value="BETA-GLUCURONIDASE C-TERMINAL DOMAIN-CONTAINING PROTEIN"/>
    <property type="match status" value="1"/>
</dbReference>
<organism evidence="3 4">
    <name type="scientific">Lasiodiplodia theobromae</name>
    <dbReference type="NCBI Taxonomy" id="45133"/>
    <lineage>
        <taxon>Eukaryota</taxon>
        <taxon>Fungi</taxon>
        <taxon>Dikarya</taxon>
        <taxon>Ascomycota</taxon>
        <taxon>Pezizomycotina</taxon>
        <taxon>Dothideomycetes</taxon>
        <taxon>Dothideomycetes incertae sedis</taxon>
        <taxon>Botryosphaeriales</taxon>
        <taxon>Botryosphaeriaceae</taxon>
        <taxon>Lasiodiplodia</taxon>
    </lineage>
</organism>
<feature type="chain" id="PRO_5034559072" description="Beta-glucuronidase C-terminal domain-containing protein" evidence="1">
    <location>
        <begin position="17"/>
        <end position="564"/>
    </location>
</feature>
<dbReference type="InterPro" id="IPR052974">
    <property type="entry name" value="GH79_Enzymes"/>
</dbReference>
<evidence type="ECO:0000256" key="1">
    <source>
        <dbReference type="SAM" id="SignalP"/>
    </source>
</evidence>
<reference evidence="3" key="1">
    <citation type="submission" date="2016-08" db="EMBL/GenBank/DDBJ databases">
        <authorList>
            <person name="Yan J."/>
        </authorList>
    </citation>
    <scope>NUCLEOTIDE SEQUENCE</scope>
    <source>
        <strain evidence="3">CSS-01s</strain>
    </source>
</reference>
<proteinExistence type="predicted"/>
<dbReference type="Proteomes" id="UP000627934">
    <property type="component" value="Unassembled WGS sequence"/>
</dbReference>
<dbReference type="PANTHER" id="PTHR36183">
    <property type="entry name" value="BETA-GLUCURONIDASE"/>
    <property type="match status" value="1"/>
</dbReference>
<dbReference type="InterPro" id="IPR013780">
    <property type="entry name" value="Glyco_hydro_b"/>
</dbReference>
<dbReference type="Pfam" id="PF16862">
    <property type="entry name" value="Glyco_hydro_79C"/>
    <property type="match status" value="1"/>
</dbReference>
<reference evidence="3" key="2">
    <citation type="journal article" date="2018" name="DNA Res.">
        <title>Comparative genome and transcriptome analyses reveal adaptations to opportunistic infections in woody plant degrading pathogens of Botryosphaeriaceae.</title>
        <authorList>
            <person name="Yan J.Y."/>
            <person name="Zhao W.S."/>
            <person name="Chen Z."/>
            <person name="Xing Q.K."/>
            <person name="Zhang W."/>
            <person name="Chethana K.W.T."/>
            <person name="Xue M.F."/>
            <person name="Xu J.P."/>
            <person name="Phillips A.J.L."/>
            <person name="Wang Y."/>
            <person name="Liu J.H."/>
            <person name="Liu M."/>
            <person name="Zhou Y."/>
            <person name="Jayawardena R.S."/>
            <person name="Manawasinghe I.S."/>
            <person name="Huang J.B."/>
            <person name="Qiao G.H."/>
            <person name="Fu C.Y."/>
            <person name="Guo F.F."/>
            <person name="Dissanayake A.J."/>
            <person name="Peng Y.L."/>
            <person name="Hyde K.D."/>
            <person name="Li X.H."/>
        </authorList>
    </citation>
    <scope>NUCLEOTIDE SEQUENCE</scope>
    <source>
        <strain evidence="3">CSS-01s</strain>
    </source>
</reference>
<feature type="domain" description="Beta-glucuronidase C-terminal" evidence="2">
    <location>
        <begin position="464"/>
        <end position="561"/>
    </location>
</feature>
<dbReference type="Gene3D" id="2.60.40.1180">
    <property type="entry name" value="Golgi alpha-mannosidase II"/>
    <property type="match status" value="1"/>
</dbReference>
<dbReference type="SUPFAM" id="SSF51445">
    <property type="entry name" value="(Trans)glycosidases"/>
    <property type="match status" value="1"/>
</dbReference>
<dbReference type="Gene3D" id="3.20.20.80">
    <property type="entry name" value="Glycosidases"/>
    <property type="match status" value="1"/>
</dbReference>
<sequence length="564" mass="61327">MPSSAAFFSLVLSVSAAVLPRQTEDEVIVLEAPSAPPDDHNVVDASFQSYSIEFNYMLDYAGNNSHPNEYSIQMLENLGTLAGAYPYIRVGGTTQNRNVYYYNQTVALNQTFTNPWDDQPSRLSTGPDWFESFQQFPKGTKYIYGLNFYEGEWGLNNTVEQAIPAWLAMGDSLYAYEIGNEVNGKSTTSLPLPHPQHHTFLPLLLPTQTLPHPANLRFPPTPGWASSSRRPDNWTIYDYISEWITYSSAVRDGIRAQPGHSSDTPYFQGCAYVAPRAQHLANSTSWNVANTIRLGMGASPLLRSVADHDYMGANCAGAPVPTLRDNLLDHHHMTSLAYWHEALGAQTSELGVPYALGETNSISCQGTAGVSDVFGAALWAVDYVLYIAGLKGLGRLYFHSGSVYRYAPWQPTTINGTAPYAKPLYYGNLFAAQALGGSGGSGGGGGGGGDLQVVSILNETRQTAYGVYEGAELRSVAVVNLEMFNSTQEEEERVYTVFKLPEDVDWDGAEVRRLTAPGVEVKTGVTYAGRSVDDDGKLAGEEEVEAVEDGEVRVGAGEAVLVTL</sequence>
<evidence type="ECO:0000313" key="3">
    <source>
        <dbReference type="EMBL" id="KAF9630066.1"/>
    </source>
</evidence>
<evidence type="ECO:0000313" key="4">
    <source>
        <dbReference type="Proteomes" id="UP000627934"/>
    </source>
</evidence>
<dbReference type="EMBL" id="MDYX01000037">
    <property type="protein sequence ID" value="KAF9630066.1"/>
    <property type="molecule type" value="Genomic_DNA"/>
</dbReference>
<comment type="caution">
    <text evidence="3">The sequence shown here is derived from an EMBL/GenBank/DDBJ whole genome shotgun (WGS) entry which is preliminary data.</text>
</comment>
<feature type="signal peptide" evidence="1">
    <location>
        <begin position="1"/>
        <end position="16"/>
    </location>
</feature>
<protein>
    <recommendedName>
        <fullName evidence="2">Beta-glucuronidase C-terminal domain-containing protein</fullName>
    </recommendedName>
</protein>
<name>A0A8H7MBS1_9PEZI</name>
<dbReference type="AlphaFoldDB" id="A0A8H7MBS1"/>
<keyword evidence="1" id="KW-0732">Signal</keyword>